<organism evidence="2 3">
    <name type="scientific">Gossypium arboreum</name>
    <name type="common">Tree cotton</name>
    <name type="synonym">Gossypium nanking</name>
    <dbReference type="NCBI Taxonomy" id="29729"/>
    <lineage>
        <taxon>Eukaryota</taxon>
        <taxon>Viridiplantae</taxon>
        <taxon>Streptophyta</taxon>
        <taxon>Embryophyta</taxon>
        <taxon>Tracheophyta</taxon>
        <taxon>Spermatophyta</taxon>
        <taxon>Magnoliopsida</taxon>
        <taxon>eudicotyledons</taxon>
        <taxon>Gunneridae</taxon>
        <taxon>Pentapetalae</taxon>
        <taxon>rosids</taxon>
        <taxon>malvids</taxon>
        <taxon>Malvales</taxon>
        <taxon>Malvaceae</taxon>
        <taxon>Malvoideae</taxon>
        <taxon>Gossypium</taxon>
    </lineage>
</organism>
<gene>
    <name evidence="1" type="ORF">F383_22919</name>
    <name evidence="2" type="ORF">F383_32597</name>
</gene>
<protein>
    <submittedName>
        <fullName evidence="2">Uncharacterized protein</fullName>
    </submittedName>
</protein>
<name>A0A0B0PHR2_GOSAR</name>
<reference evidence="3" key="2">
    <citation type="submission" date="2014-09" db="EMBL/GenBank/DDBJ databases">
        <authorList>
            <person name="Mudge J."/>
            <person name="Ramaraj T."/>
            <person name="Lindquist I.E."/>
            <person name="Bharti A.K."/>
            <person name="Sundararajan A."/>
            <person name="Cameron C.T."/>
            <person name="Woodward J.E."/>
            <person name="May G.D."/>
            <person name="Brubaker C."/>
            <person name="Broadhvest J."/>
            <person name="Wilkins T.A."/>
        </authorList>
    </citation>
    <scope>NUCLEOTIDE SEQUENCE</scope>
    <source>
        <strain evidence="3">cv. AKA8401</strain>
    </source>
</reference>
<evidence type="ECO:0000313" key="2">
    <source>
        <dbReference type="EMBL" id="KHG26013.1"/>
    </source>
</evidence>
<dbReference type="AlphaFoldDB" id="A0A0B0PHR2"/>
<dbReference type="EMBL" id="KN434745">
    <property type="protein sequence ID" value="KHG26013.1"/>
    <property type="molecule type" value="Genomic_DNA"/>
</dbReference>
<accession>A0A0B0PHR2</accession>
<evidence type="ECO:0000313" key="1">
    <source>
        <dbReference type="EMBL" id="KHG16682.1"/>
    </source>
</evidence>
<sequence length="32" mass="3497">MRASSSLVTWDFQNLPPSGLFRLISGLGLLGY</sequence>
<evidence type="ECO:0000313" key="3">
    <source>
        <dbReference type="Proteomes" id="UP000032142"/>
    </source>
</evidence>
<dbReference type="Proteomes" id="UP000032142">
    <property type="component" value="Unassembled WGS sequence"/>
</dbReference>
<dbReference type="EMBL" id="KN406722">
    <property type="protein sequence ID" value="KHG16682.1"/>
    <property type="molecule type" value="Genomic_DNA"/>
</dbReference>
<keyword evidence="3" id="KW-1185">Reference proteome</keyword>
<proteinExistence type="predicted"/>
<reference evidence="2" key="1">
    <citation type="submission" date="2014-09" db="EMBL/GenBank/DDBJ databases">
        <title>G. arboreum L. cv. AKA8401 A2 genome assembly version 1.0.</title>
        <authorList>
            <person name="Mudge J."/>
            <person name="Ramaraj T."/>
            <person name="Lindquist I.E."/>
            <person name="Bharti A.K."/>
            <person name="Sundararajan A."/>
            <person name="Cameron C.T."/>
            <person name="Woodward J.E."/>
            <person name="May G.D."/>
            <person name="Brubaker C."/>
            <person name="Broadhvest J."/>
            <person name="Wilkins T.A."/>
        </authorList>
    </citation>
    <scope>NUCLEOTIDE SEQUENCE</scope>
</reference>